<dbReference type="EMBL" id="JAIWYP010000001">
    <property type="protein sequence ID" value="KAH3890158.1"/>
    <property type="molecule type" value="Genomic_DNA"/>
</dbReference>
<feature type="compositionally biased region" description="Low complexity" evidence="1">
    <location>
        <begin position="179"/>
        <end position="191"/>
    </location>
</feature>
<name>A0A9D4S4H2_DREPO</name>
<dbReference type="AlphaFoldDB" id="A0A9D4S4H2"/>
<proteinExistence type="predicted"/>
<reference evidence="2" key="2">
    <citation type="submission" date="2020-11" db="EMBL/GenBank/DDBJ databases">
        <authorList>
            <person name="McCartney M.A."/>
            <person name="Auch B."/>
            <person name="Kono T."/>
            <person name="Mallez S."/>
            <person name="Becker A."/>
            <person name="Gohl D.M."/>
            <person name="Silverstein K.A.T."/>
            <person name="Koren S."/>
            <person name="Bechman K.B."/>
            <person name="Herman A."/>
            <person name="Abrahante J.E."/>
            <person name="Garbe J."/>
        </authorList>
    </citation>
    <scope>NUCLEOTIDE SEQUENCE</scope>
    <source>
        <strain evidence="2">Duluth1</strain>
        <tissue evidence="2">Whole animal</tissue>
    </source>
</reference>
<feature type="region of interest" description="Disordered" evidence="1">
    <location>
        <begin position="172"/>
        <end position="191"/>
    </location>
</feature>
<evidence type="ECO:0000313" key="2">
    <source>
        <dbReference type="EMBL" id="KAH3890158.1"/>
    </source>
</evidence>
<protein>
    <submittedName>
        <fullName evidence="2">Uncharacterized protein</fullName>
    </submittedName>
</protein>
<comment type="caution">
    <text evidence="2">The sequence shown here is derived from an EMBL/GenBank/DDBJ whole genome shotgun (WGS) entry which is preliminary data.</text>
</comment>
<feature type="region of interest" description="Disordered" evidence="1">
    <location>
        <begin position="139"/>
        <end position="158"/>
    </location>
</feature>
<evidence type="ECO:0000313" key="3">
    <source>
        <dbReference type="Proteomes" id="UP000828390"/>
    </source>
</evidence>
<reference evidence="2" key="1">
    <citation type="journal article" date="2019" name="bioRxiv">
        <title>The Genome of the Zebra Mussel, Dreissena polymorpha: A Resource for Invasive Species Research.</title>
        <authorList>
            <person name="McCartney M.A."/>
            <person name="Auch B."/>
            <person name="Kono T."/>
            <person name="Mallez S."/>
            <person name="Zhang Y."/>
            <person name="Obille A."/>
            <person name="Becker A."/>
            <person name="Abrahante J.E."/>
            <person name="Garbe J."/>
            <person name="Badalamenti J.P."/>
            <person name="Herman A."/>
            <person name="Mangelson H."/>
            <person name="Liachko I."/>
            <person name="Sullivan S."/>
            <person name="Sone E.D."/>
            <person name="Koren S."/>
            <person name="Silverstein K.A.T."/>
            <person name="Beckman K.B."/>
            <person name="Gohl D.M."/>
        </authorList>
    </citation>
    <scope>NUCLEOTIDE SEQUENCE</scope>
    <source>
        <strain evidence="2">Duluth1</strain>
        <tissue evidence="2">Whole animal</tissue>
    </source>
</reference>
<dbReference type="Proteomes" id="UP000828390">
    <property type="component" value="Unassembled WGS sequence"/>
</dbReference>
<organism evidence="2 3">
    <name type="scientific">Dreissena polymorpha</name>
    <name type="common">Zebra mussel</name>
    <name type="synonym">Mytilus polymorpha</name>
    <dbReference type="NCBI Taxonomy" id="45954"/>
    <lineage>
        <taxon>Eukaryota</taxon>
        <taxon>Metazoa</taxon>
        <taxon>Spiralia</taxon>
        <taxon>Lophotrochozoa</taxon>
        <taxon>Mollusca</taxon>
        <taxon>Bivalvia</taxon>
        <taxon>Autobranchia</taxon>
        <taxon>Heteroconchia</taxon>
        <taxon>Euheterodonta</taxon>
        <taxon>Imparidentia</taxon>
        <taxon>Neoheterodontei</taxon>
        <taxon>Myida</taxon>
        <taxon>Dreissenoidea</taxon>
        <taxon>Dreissenidae</taxon>
        <taxon>Dreissena</taxon>
    </lineage>
</organism>
<gene>
    <name evidence="2" type="ORF">DPMN_014230</name>
</gene>
<keyword evidence="3" id="KW-1185">Reference proteome</keyword>
<evidence type="ECO:0000256" key="1">
    <source>
        <dbReference type="SAM" id="MobiDB-lite"/>
    </source>
</evidence>
<sequence>MITSAPNEIYLSISDYCQPLFRSVSWEEPVLVVYGGDNENAPRSKNDGGQHDTGCGNDILLFNSTDLAVISHGPSRFANAGRPAKTGMIRRFFLTLKPVNSPEESRAPVVAGCAPVEPRMSPGEIRSVPAYSRLSPVVPRFSPGKSRQRPGRAPVYRNTAGTHRGYAAIRPRQGYGNAPVSPRSSPVMPRRNPGECRWHSNGFIGAPPWRCRRSAGVCMGSGGATVPSRLFPVPSRLFPVPRRSLPVLPGDSRFIQEVLNILKLSRWSPGFPRFIPVVPGGAPIPDHAPGLRRHHIDRAVITNHEREGDDDVNWVTAGFGCNMHTEGAPGLVMGPCIVEIDQVNWCRNEEIIRGAPGLVMEPCIFQYKFEVNRWLVLGPCIAEIDCIVIRKVQYHFEVNRCRKYSKTAILGGCGLCGRGAPGLVMGTCIVRYQFEDNRCRNEEIIIK</sequence>
<accession>A0A9D4S4H2</accession>